<proteinExistence type="predicted"/>
<comment type="caution">
    <text evidence="2">The sequence shown here is derived from an EMBL/GenBank/DDBJ whole genome shotgun (WGS) entry which is preliminary data.</text>
</comment>
<evidence type="ECO:0000313" key="2">
    <source>
        <dbReference type="EMBL" id="KAF7124520.1"/>
    </source>
</evidence>
<organism evidence="2 3">
    <name type="scientific">Rhododendron simsii</name>
    <name type="common">Sims's rhododendron</name>
    <dbReference type="NCBI Taxonomy" id="118357"/>
    <lineage>
        <taxon>Eukaryota</taxon>
        <taxon>Viridiplantae</taxon>
        <taxon>Streptophyta</taxon>
        <taxon>Embryophyta</taxon>
        <taxon>Tracheophyta</taxon>
        <taxon>Spermatophyta</taxon>
        <taxon>Magnoliopsida</taxon>
        <taxon>eudicotyledons</taxon>
        <taxon>Gunneridae</taxon>
        <taxon>Pentapetalae</taxon>
        <taxon>asterids</taxon>
        <taxon>Ericales</taxon>
        <taxon>Ericaceae</taxon>
        <taxon>Ericoideae</taxon>
        <taxon>Rhodoreae</taxon>
        <taxon>Rhododendron</taxon>
    </lineage>
</organism>
<dbReference type="EMBL" id="WJXA01000012">
    <property type="protein sequence ID" value="KAF7124520.1"/>
    <property type="molecule type" value="Genomic_DNA"/>
</dbReference>
<keyword evidence="3" id="KW-1185">Reference proteome</keyword>
<feature type="compositionally biased region" description="Basic and acidic residues" evidence="1">
    <location>
        <begin position="50"/>
        <end position="61"/>
    </location>
</feature>
<feature type="compositionally biased region" description="Polar residues" evidence="1">
    <location>
        <begin position="91"/>
        <end position="103"/>
    </location>
</feature>
<feature type="region of interest" description="Disordered" evidence="1">
    <location>
        <begin position="74"/>
        <end position="120"/>
    </location>
</feature>
<evidence type="ECO:0000313" key="3">
    <source>
        <dbReference type="Proteomes" id="UP000626092"/>
    </source>
</evidence>
<gene>
    <name evidence="2" type="ORF">RHSIM_Rhsim12G0160000</name>
</gene>
<feature type="region of interest" description="Disordered" evidence="1">
    <location>
        <begin position="38"/>
        <end position="61"/>
    </location>
</feature>
<accession>A0A834L9B0</accession>
<sequence length="182" mass="19907">MGVIHLPSRRDSRGWSRARIAKVSRRWYRARVGLRKVRGQRAKQCSGSSTEDREGPAGVVVREDREAPEYFSLEDLPESSGDELGIDRTTETVSRTEAISRTESGAVPETGSSSPAAANKLRGGAWRNHIVDESELRKEARVVAEVILRNNQDLVLRYKSASATSLAIHPVSVAAENGEGLA</sequence>
<protein>
    <submittedName>
        <fullName evidence="2">Uncharacterized protein</fullName>
    </submittedName>
</protein>
<reference evidence="2" key="1">
    <citation type="submission" date="2019-11" db="EMBL/GenBank/DDBJ databases">
        <authorList>
            <person name="Liu Y."/>
            <person name="Hou J."/>
            <person name="Li T.-Q."/>
            <person name="Guan C.-H."/>
            <person name="Wu X."/>
            <person name="Wu H.-Z."/>
            <person name="Ling F."/>
            <person name="Zhang R."/>
            <person name="Shi X.-G."/>
            <person name="Ren J.-P."/>
            <person name="Chen E.-F."/>
            <person name="Sun J.-M."/>
        </authorList>
    </citation>
    <scope>NUCLEOTIDE SEQUENCE</scope>
    <source>
        <strain evidence="2">Adult_tree_wgs_1</strain>
        <tissue evidence="2">Leaves</tissue>
    </source>
</reference>
<dbReference type="AlphaFoldDB" id="A0A834L9B0"/>
<evidence type="ECO:0000256" key="1">
    <source>
        <dbReference type="SAM" id="MobiDB-lite"/>
    </source>
</evidence>
<name>A0A834L9B0_RHOSS</name>
<dbReference type="OrthoDB" id="1802168at2759"/>
<dbReference type="Proteomes" id="UP000626092">
    <property type="component" value="Unassembled WGS sequence"/>
</dbReference>